<name>A0ABW4F2J6_9PSEU</name>
<evidence type="ECO:0000313" key="2">
    <source>
        <dbReference type="EMBL" id="MFD1520599.1"/>
    </source>
</evidence>
<evidence type="ECO:0000313" key="3">
    <source>
        <dbReference type="Proteomes" id="UP001597114"/>
    </source>
</evidence>
<evidence type="ECO:0000256" key="1">
    <source>
        <dbReference type="SAM" id="MobiDB-lite"/>
    </source>
</evidence>
<keyword evidence="3" id="KW-1185">Reference proteome</keyword>
<comment type="caution">
    <text evidence="2">The sequence shown here is derived from an EMBL/GenBank/DDBJ whole genome shotgun (WGS) entry which is preliminary data.</text>
</comment>
<accession>A0ABW4F2J6</accession>
<dbReference type="Proteomes" id="UP001597114">
    <property type="component" value="Unassembled WGS sequence"/>
</dbReference>
<proteinExistence type="predicted"/>
<feature type="compositionally biased region" description="Polar residues" evidence="1">
    <location>
        <begin position="1"/>
        <end position="10"/>
    </location>
</feature>
<organism evidence="2 3">
    <name type="scientific">Pseudonocardia yunnanensis</name>
    <dbReference type="NCBI Taxonomy" id="58107"/>
    <lineage>
        <taxon>Bacteria</taxon>
        <taxon>Bacillati</taxon>
        <taxon>Actinomycetota</taxon>
        <taxon>Actinomycetes</taxon>
        <taxon>Pseudonocardiales</taxon>
        <taxon>Pseudonocardiaceae</taxon>
        <taxon>Pseudonocardia</taxon>
    </lineage>
</organism>
<feature type="region of interest" description="Disordered" evidence="1">
    <location>
        <begin position="1"/>
        <end position="25"/>
    </location>
</feature>
<protein>
    <submittedName>
        <fullName evidence="2">Uncharacterized protein</fullName>
    </submittedName>
</protein>
<dbReference type="RefSeq" id="WP_344730409.1">
    <property type="nucleotide sequence ID" value="NZ_BAAAUS010000066.1"/>
</dbReference>
<reference evidence="3" key="1">
    <citation type="journal article" date="2019" name="Int. J. Syst. Evol. Microbiol.">
        <title>The Global Catalogue of Microorganisms (GCM) 10K type strain sequencing project: providing services to taxonomists for standard genome sequencing and annotation.</title>
        <authorList>
            <consortium name="The Broad Institute Genomics Platform"/>
            <consortium name="The Broad Institute Genome Sequencing Center for Infectious Disease"/>
            <person name="Wu L."/>
            <person name="Ma J."/>
        </authorList>
    </citation>
    <scope>NUCLEOTIDE SEQUENCE [LARGE SCALE GENOMIC DNA]</scope>
    <source>
        <strain evidence="3">CCM 7043</strain>
    </source>
</reference>
<gene>
    <name evidence="2" type="ORF">ACFSJD_24090</name>
</gene>
<sequence>MMRSVATTAETGVLPADRVTAPGPRGCGDALADTVRATEALAAAVRRAHGVVEP</sequence>
<dbReference type="EMBL" id="JBHUCO010000026">
    <property type="protein sequence ID" value="MFD1520599.1"/>
    <property type="molecule type" value="Genomic_DNA"/>
</dbReference>